<gene>
    <name evidence="2" type="ORF">AFUS01_LOCUS36397</name>
</gene>
<dbReference type="PROSITE" id="PS50835">
    <property type="entry name" value="IG_LIKE"/>
    <property type="match status" value="1"/>
</dbReference>
<dbReference type="EMBL" id="CAJVCH010539441">
    <property type="protein sequence ID" value="CAG7826342.1"/>
    <property type="molecule type" value="Genomic_DNA"/>
</dbReference>
<evidence type="ECO:0000313" key="3">
    <source>
        <dbReference type="Proteomes" id="UP000708208"/>
    </source>
</evidence>
<reference evidence="2" key="1">
    <citation type="submission" date="2021-06" db="EMBL/GenBank/DDBJ databases">
        <authorList>
            <person name="Hodson N. C."/>
            <person name="Mongue J. A."/>
            <person name="Jaron S. K."/>
        </authorList>
    </citation>
    <scope>NUCLEOTIDE SEQUENCE</scope>
</reference>
<dbReference type="AlphaFoldDB" id="A0A8J2L668"/>
<accession>A0A8J2L668</accession>
<feature type="non-terminal residue" evidence="2">
    <location>
        <position position="50"/>
    </location>
</feature>
<feature type="domain" description="Ig-like" evidence="1">
    <location>
        <begin position="8"/>
        <end position="50"/>
    </location>
</feature>
<sequence length="50" mass="5758">MVFIKGPPKFVSQRLQVGTEGDTVRLECRVEAIPKPERIVWSHHGREVDE</sequence>
<dbReference type="InterPro" id="IPR007110">
    <property type="entry name" value="Ig-like_dom"/>
</dbReference>
<dbReference type="Proteomes" id="UP000708208">
    <property type="component" value="Unassembled WGS sequence"/>
</dbReference>
<evidence type="ECO:0000259" key="1">
    <source>
        <dbReference type="PROSITE" id="PS50835"/>
    </source>
</evidence>
<protein>
    <recommendedName>
        <fullName evidence="1">Ig-like domain-containing protein</fullName>
    </recommendedName>
</protein>
<name>A0A8J2L668_9HEXA</name>
<proteinExistence type="predicted"/>
<comment type="caution">
    <text evidence="2">The sequence shown here is derived from an EMBL/GenBank/DDBJ whole genome shotgun (WGS) entry which is preliminary data.</text>
</comment>
<evidence type="ECO:0000313" key="2">
    <source>
        <dbReference type="EMBL" id="CAG7826342.1"/>
    </source>
</evidence>
<keyword evidence="3" id="KW-1185">Reference proteome</keyword>
<dbReference type="OrthoDB" id="6413693at2759"/>
<dbReference type="Pfam" id="PF13927">
    <property type="entry name" value="Ig_3"/>
    <property type="match status" value="1"/>
</dbReference>
<organism evidence="2 3">
    <name type="scientific">Allacma fusca</name>
    <dbReference type="NCBI Taxonomy" id="39272"/>
    <lineage>
        <taxon>Eukaryota</taxon>
        <taxon>Metazoa</taxon>
        <taxon>Ecdysozoa</taxon>
        <taxon>Arthropoda</taxon>
        <taxon>Hexapoda</taxon>
        <taxon>Collembola</taxon>
        <taxon>Symphypleona</taxon>
        <taxon>Sminthuridae</taxon>
        <taxon>Allacma</taxon>
    </lineage>
</organism>